<dbReference type="InterPro" id="IPR005883">
    <property type="entry name" value="PilM"/>
</dbReference>
<dbReference type="Proteomes" id="UP000628086">
    <property type="component" value="Unassembled WGS sequence"/>
</dbReference>
<dbReference type="SUPFAM" id="SSF53067">
    <property type="entry name" value="Actin-like ATPase domain"/>
    <property type="match status" value="1"/>
</dbReference>
<sequence length="296" mass="32325">MFGRFGKDAGSLLGVEITSDSVRMLQLQRRRGRCQVLGWAVEPIDLPSVGEQLADSERIVSALRRAHRRTGIRQRQVAMALPANQVICKVCQLPAGQSETELEAQLLLDADQLFPFPLEDLALDFQILGASPVQPGTLDVMVVACRQSALDPFEALFLDAGLALEVVEVDSLALQRMLPKPGADDLALVRIERGSATLHYWPQGALPQRREVQLAPPATREQVRCAVQQLLDEHVSVSDILVASHAPPEPGLFPEWRTQRVAPCRRLPPRPGLGNCSETLVLAYALALGGMGQCRA</sequence>
<evidence type="ECO:0000313" key="1">
    <source>
        <dbReference type="EMBL" id="MBC3474571.1"/>
    </source>
</evidence>
<organism evidence="1 2">
    <name type="scientific">Pseudomonas taiwanensis</name>
    <dbReference type="NCBI Taxonomy" id="470150"/>
    <lineage>
        <taxon>Bacteria</taxon>
        <taxon>Pseudomonadati</taxon>
        <taxon>Pseudomonadota</taxon>
        <taxon>Gammaproteobacteria</taxon>
        <taxon>Pseudomonadales</taxon>
        <taxon>Pseudomonadaceae</taxon>
        <taxon>Pseudomonas</taxon>
    </lineage>
</organism>
<dbReference type="RefSeq" id="WP_023378223.1">
    <property type="nucleotide sequence ID" value="NZ_JABWRR010000010.1"/>
</dbReference>
<gene>
    <name evidence="1" type="primary">pilM</name>
    <name evidence="1" type="ORF">HU747_03065</name>
</gene>
<proteinExistence type="predicted"/>
<dbReference type="Gene3D" id="3.30.1490.300">
    <property type="match status" value="1"/>
</dbReference>
<dbReference type="InterPro" id="IPR043129">
    <property type="entry name" value="ATPase_NBD"/>
</dbReference>
<dbReference type="PANTHER" id="PTHR32432:SF3">
    <property type="entry name" value="ETHANOLAMINE UTILIZATION PROTEIN EUTJ"/>
    <property type="match status" value="1"/>
</dbReference>
<keyword evidence="2" id="KW-1185">Reference proteome</keyword>
<protein>
    <submittedName>
        <fullName evidence="1">Pilus assembly protein PilM</fullName>
    </submittedName>
</protein>
<evidence type="ECO:0000313" key="2">
    <source>
        <dbReference type="Proteomes" id="UP000628086"/>
    </source>
</evidence>
<name>A0ABR6V276_9PSED</name>
<dbReference type="PANTHER" id="PTHR32432">
    <property type="entry name" value="CELL DIVISION PROTEIN FTSA-RELATED"/>
    <property type="match status" value="1"/>
</dbReference>
<dbReference type="Pfam" id="PF11104">
    <property type="entry name" value="PilM_2"/>
    <property type="match status" value="1"/>
</dbReference>
<reference evidence="1 2" key="1">
    <citation type="journal article" date="2020" name="Microorganisms">
        <title>Reliable Identification of Environmental Pseudomonas Isolates Using the rpoD Gene.</title>
        <authorList>
            <consortium name="The Broad Institute Genome Sequencing Platform"/>
            <person name="Girard L."/>
            <person name="Lood C."/>
            <person name="Rokni-Zadeh H."/>
            <person name="van Noort V."/>
            <person name="Lavigne R."/>
            <person name="De Mot R."/>
        </authorList>
    </citation>
    <scope>NUCLEOTIDE SEQUENCE [LARGE SCALE GENOMIC DNA]</scope>
    <source>
        <strain evidence="1 2">RW7P2</strain>
    </source>
</reference>
<dbReference type="InterPro" id="IPR050696">
    <property type="entry name" value="FtsA/MreB"/>
</dbReference>
<dbReference type="EMBL" id="JABWRS010000002">
    <property type="protein sequence ID" value="MBC3474571.1"/>
    <property type="molecule type" value="Genomic_DNA"/>
</dbReference>
<comment type="caution">
    <text evidence="1">The sequence shown here is derived from an EMBL/GenBank/DDBJ whole genome shotgun (WGS) entry which is preliminary data.</text>
</comment>
<accession>A0ABR6V276</accession>